<evidence type="ECO:0000313" key="2">
    <source>
        <dbReference type="Proteomes" id="UP000123475"/>
    </source>
</evidence>
<dbReference type="KEGG" id="vg:21011916"/>
<reference evidence="1 2" key="1">
    <citation type="journal article" date="2013" name="Virology">
        <title>Niakha virus: A novel member of the family Rhabdoviridae isolated from phlebotomine sandflies in Senegal.</title>
        <authorList>
            <person name="Vasilakis N."/>
            <person name="Widen S."/>
            <person name="Mayer S.V."/>
            <person name="Seymour R."/>
            <person name="Wood T.G."/>
            <person name="Popov V."/>
            <person name="Guzman H."/>
            <person name="Travassos da Rosa A.P."/>
            <person name="Ghedin E."/>
            <person name="Holmes E.C."/>
            <person name="Walker P.J."/>
            <person name="Tesh R.B."/>
        </authorList>
    </citation>
    <scope>NUCLEOTIDE SEQUENCE [LARGE SCALE GENOMIC DNA]</scope>
    <source>
        <strain evidence="1">DakArD 88909</strain>
    </source>
</reference>
<dbReference type="GeneID" id="21011916"/>
<dbReference type="RefSeq" id="YP_009094469.1">
    <property type="nucleotide sequence ID" value="NC_025405.1"/>
</dbReference>
<name>R9ZRL9_9RHAB</name>
<evidence type="ECO:0000313" key="1">
    <source>
        <dbReference type="EMBL" id="AGO44082.1"/>
    </source>
</evidence>
<sequence>MNFLFKKKKSSESLWGNSSKALVSAPIMKNYKVECKIELNVHNKVNGPDDIVDIYRDYCSNYCGVIQSRPLHCFIMALGICHIQRKQGMSQGGDYLCEYKGKIQLQLGEGADPGVCRSYQIHRKRISHPAMLAYILGNTVFEEISDEGVGSVETMTKEGRIEFKKLVAASPFILRSGKSRTQICARP</sequence>
<protein>
    <submittedName>
        <fullName evidence="1">M</fullName>
    </submittedName>
</protein>
<dbReference type="Proteomes" id="UP000123475">
    <property type="component" value="Segment"/>
</dbReference>
<dbReference type="OrthoDB" id="33437at10239"/>
<dbReference type="EMBL" id="KC585008">
    <property type="protein sequence ID" value="AGO44082.1"/>
    <property type="molecule type" value="Viral_cRNA"/>
</dbReference>
<accession>R9ZRL9</accession>
<keyword evidence="2" id="KW-1185">Reference proteome</keyword>
<organism evidence="1 2">
    <name type="scientific">Niakha virus</name>
    <dbReference type="NCBI Taxonomy" id="1348439"/>
    <lineage>
        <taxon>Viruses</taxon>
        <taxon>Riboviria</taxon>
        <taxon>Orthornavirae</taxon>
        <taxon>Negarnaviricota</taxon>
        <taxon>Haploviricotina</taxon>
        <taxon>Monjiviricetes</taxon>
        <taxon>Mononegavirales</taxon>
        <taxon>Rhabdoviridae</taxon>
        <taxon>Alpharhabdovirinae</taxon>
        <taxon>Sripuvirus</taxon>
        <taxon>Sripuvirus niakha</taxon>
    </lineage>
</organism>
<proteinExistence type="predicted"/>